<proteinExistence type="predicted"/>
<name>A0A1G8L1Q2_9FLAO</name>
<dbReference type="Gene3D" id="2.60.120.200">
    <property type="match status" value="1"/>
</dbReference>
<dbReference type="Proteomes" id="UP000199492">
    <property type="component" value="Unassembled WGS sequence"/>
</dbReference>
<dbReference type="GO" id="GO:0005975">
    <property type="term" value="P:carbohydrate metabolic process"/>
    <property type="evidence" value="ECO:0007669"/>
    <property type="project" value="UniProtKB-ARBA"/>
</dbReference>
<sequence length="2121" mass="227487">TITRTYSVTDASGNSINVTQDINILDNTDPTASNLAPVSVQCASDVPAANIALVNDEADNCAGTITVIHTGDVSNGNFNPEIITRTYSVTDASGNSINVTQLITVEDNINPNATCKNYTITLDASGNASILTSDIDNGSNDNCAISSMSLNKYDFTCDDLGTNTVTLTVYDTSGNIDTCTATVTVLDPAASASVTIASNDANNEICLGENVTFTATPVNAGTTQFYEWFIDGVSEGITAVSTFTPVPAPIADYTIYVEMTTDLSACDPKVSNILSIVVHPLPIVSVSDYDICIDDNTQSASPSTGGTWTSSNVSVATIDNSGAITPQSDGTVTFTYTNSTTDCSSTTSTVTINPLPIIGNYPTDNEICENETHTLSPSSGGTWISSNNAIATITNGGVITGISPGNVNFLFTNTTTGCSNSSTSIEVLEAPVITSVTVSDSPICAGEPSVLTANVFGASLSAETIVNYDFNTGNSYGSLVDISTTPNINSNFFSPGGSNNIPFKTRSPSAIATNGGPFTINTPAGNSLMQEDDWQDGGGYGGSDDSGWWRLNVNGSDLVNYQNFRFGFQYRRGSRFGDTKNILVQYRSGNTGAWTSTNVVVLRNNAAYQNRWQTANIALPASFNNSSLIQFRLRVDDGSTFNTCSWWEQIIGTCEDNTYGVKDKAEPHLYIDNLQVQGASAGNAFAYSWSADTGVDAGLPTSATTPSVGNNQITVNPEVTTQYTVTVTNNDECPTTETVTVNVFPSPEIIIITDYCPSDVPSTPQDESNMVQLVATANQPITSWEWNTGETGDTIYVDIAGQFQVIGTTINGCSDGDSINVSQELVINGSFSNPRQTVNGPFADNMASLGFDFDPGYNYRATPTLYQNRLTVTSDVEPFYPGIFRSVPDHTGDGAGQYLAVNGDVLALAAWRQVITVEPNTDYYFSAWGIDISDTCGGCYLLVPSDLRFRINGADVGSTLDLVKGADWERFYGVWNSGSNTTATVEIRNVVGDLNGNNFAIDDVSFATLSTFINLTSAPGTENQTVCENTPITDISFKVGGGLSGPSESGLPMGLTTTFDGLEYIISGTPTEFGTFNYTISTNASCGNKTFSGTLIVNPEPIVTITTLPDTVCQSDGTIALSATLSGSATGGTWSISGTPITTTVTGNVASATYTIATTGLTTFTFTSNDPAGPCDVAIETIDFNITPYVIASAGSDQTTMGCEITTVTLAANNVTGVWTATPETGYFENATAYNSEFTGESGTSYTLTWTAINNSPCGNTTDTVTITIPDCGTSLVFDGGDDYINFGNNYNLDNTNFSVEAWIKTNNTTGTKTIFSKRDGTSTASGYDLSLVDDRLYFRYNGSTNVIANQPINSNKWYHVAVTFDGSNYTLYIDGFVVRTRAGSTPATNANKALVGAMDRSDNSPINYFDGKIDEVRIWDTELSQAQIREMMNQEIKQDGSNVMGEVIPLEITGNLQWNNLIGYYQMNTGPQTSVVAGNINDISTASPNSGKLNAMTLIQVEDAPIPYNSRLDDAWDNETTWSASAVQQIPNSKENNVVPNSLQTWNIVRTATEITTNRTTTNLEKTTLLGLLVDNNTLSIESDQPLQVNKYLKIDGTLDLVGESQLLQPMGSIVDYAGTGKLERDQQGTGNEFNYNYWGSPVSNAGSAANRTYALASILYDGITPVSWTTNNDAPGTSHATISSRWLYTYANLTGAYADWNRISQNTGISVGLGFTMKGSGTSPSEQNYTFTGQPNNGTITHPIGANNETLLGNPYPSAIDAHTFIDDNESALRTGSGLTFWEQAPNNPSHILSEYLGRYSYLTKTGGLPATTPVEIDGDGGGTASKIPGRYIPVGQGFFVEADGDGGTLVFNNAQRVFMKEGPQSVFFRPSDSNQDYVNLPNGEESVIRRIRFSFTTPERAIRHLLLGFTSDNVATDGVDYGYDALNADDFPSDMSFLIEGEQYVIQGVGEFDDTKVYPLNVIIGETGNIEVGLTDLENFDESIDVYIFDAVEGTYTRFNDVNFQSNLEAGTYNDRFYLVFQENAVLSTIEEEFKDISVRYLHDSEEINVKTPLSVEVNQLYLINVSGQTVASWNATNLPMSHDIKIPVKHISEGAYIIKAETETATFSKKIIIKYNR</sequence>
<dbReference type="EMBL" id="FNCZ01000012">
    <property type="protein sequence ID" value="SDI49507.1"/>
    <property type="molecule type" value="Genomic_DNA"/>
</dbReference>
<evidence type="ECO:0000313" key="4">
    <source>
        <dbReference type="EMBL" id="SDI49507.1"/>
    </source>
</evidence>
<protein>
    <submittedName>
        <fullName evidence="4">Por secretion system C-terminal sorting domain-containing protein</fullName>
    </submittedName>
</protein>
<dbReference type="STRING" id="262004.SAMN04489796_1121"/>
<dbReference type="InterPro" id="IPR026444">
    <property type="entry name" value="Secre_tail"/>
</dbReference>
<evidence type="ECO:0000256" key="1">
    <source>
        <dbReference type="ARBA" id="ARBA00022729"/>
    </source>
</evidence>
<evidence type="ECO:0000313" key="5">
    <source>
        <dbReference type="Proteomes" id="UP000199492"/>
    </source>
</evidence>
<dbReference type="PANTHER" id="PTHR42535">
    <property type="entry name" value="OOKINETE PROTEIN, PUTATIVE-RELATED"/>
    <property type="match status" value="1"/>
</dbReference>
<dbReference type="Pfam" id="PF13385">
    <property type="entry name" value="Laminin_G_3"/>
    <property type="match status" value="1"/>
</dbReference>
<keyword evidence="2" id="KW-1015">Disulfide bond</keyword>
<evidence type="ECO:0000256" key="2">
    <source>
        <dbReference type="ARBA" id="ARBA00023157"/>
    </source>
</evidence>
<dbReference type="GO" id="GO:0004553">
    <property type="term" value="F:hydrolase activity, hydrolyzing O-glycosyl compounds"/>
    <property type="evidence" value="ECO:0007669"/>
    <property type="project" value="UniProtKB-ARBA"/>
</dbReference>
<dbReference type="InterPro" id="IPR006558">
    <property type="entry name" value="LamG-like"/>
</dbReference>
<dbReference type="OrthoDB" id="2582440at2"/>
<dbReference type="NCBIfam" id="TIGR04183">
    <property type="entry name" value="Por_Secre_tail"/>
    <property type="match status" value="1"/>
</dbReference>
<keyword evidence="5" id="KW-1185">Reference proteome</keyword>
<dbReference type="InterPro" id="IPR013783">
    <property type="entry name" value="Ig-like_fold"/>
</dbReference>
<dbReference type="SUPFAM" id="SSF49899">
    <property type="entry name" value="Concanavalin A-like lectins/glucanases"/>
    <property type="match status" value="1"/>
</dbReference>
<reference evidence="5" key="1">
    <citation type="submission" date="2016-10" db="EMBL/GenBank/DDBJ databases">
        <authorList>
            <person name="Varghese N."/>
            <person name="Submissions S."/>
        </authorList>
    </citation>
    <scope>NUCLEOTIDE SEQUENCE [LARGE SCALE GENOMIC DNA]</scope>
    <source>
        <strain evidence="5">DSM 15363</strain>
    </source>
</reference>
<feature type="domain" description="LamG-like jellyroll fold" evidence="3">
    <location>
        <begin position="1296"/>
        <end position="1427"/>
    </location>
</feature>
<dbReference type="InterPro" id="IPR013320">
    <property type="entry name" value="ConA-like_dom_sf"/>
</dbReference>
<dbReference type="PANTHER" id="PTHR42535:SF2">
    <property type="entry name" value="CHROMOSOME UNDETERMINED SCAFFOLD_146, WHOLE GENOME SHOTGUN SEQUENCE"/>
    <property type="match status" value="1"/>
</dbReference>
<dbReference type="Gene3D" id="2.60.40.10">
    <property type="entry name" value="Immunoglobulins"/>
    <property type="match status" value="2"/>
</dbReference>
<accession>A0A1G8L1Q2</accession>
<dbReference type="SMART" id="SM00560">
    <property type="entry name" value="LamGL"/>
    <property type="match status" value="1"/>
</dbReference>
<dbReference type="RefSeq" id="WP_139181106.1">
    <property type="nucleotide sequence ID" value="NZ_FNCZ01000012.1"/>
</dbReference>
<dbReference type="Gene3D" id="2.60.40.1080">
    <property type="match status" value="1"/>
</dbReference>
<dbReference type="Gene3D" id="2.60.120.260">
    <property type="entry name" value="Galactose-binding domain-like"/>
    <property type="match status" value="1"/>
</dbReference>
<keyword evidence="1" id="KW-0732">Signal</keyword>
<evidence type="ECO:0000259" key="3">
    <source>
        <dbReference type="SMART" id="SM00560"/>
    </source>
</evidence>
<organism evidence="4 5">
    <name type="scientific">Winogradskyella thalassocola</name>
    <dbReference type="NCBI Taxonomy" id="262004"/>
    <lineage>
        <taxon>Bacteria</taxon>
        <taxon>Pseudomonadati</taxon>
        <taxon>Bacteroidota</taxon>
        <taxon>Flavobacteriia</taxon>
        <taxon>Flavobacteriales</taxon>
        <taxon>Flavobacteriaceae</taxon>
        <taxon>Winogradskyella</taxon>
    </lineage>
</organism>
<feature type="non-terminal residue" evidence="4">
    <location>
        <position position="1"/>
    </location>
</feature>
<gene>
    <name evidence="4" type="ORF">SAMN04489796_1121</name>
</gene>